<evidence type="ECO:0000256" key="5">
    <source>
        <dbReference type="ARBA" id="ARBA00023273"/>
    </source>
</evidence>
<comment type="subcellular location">
    <subcellularLocation>
        <location evidence="1">Cytoplasm</location>
        <location evidence="1">Cytoskeleton</location>
        <location evidence="1">Cilium basal body</location>
    </subcellularLocation>
</comment>
<dbReference type="GeneID" id="16076830"/>
<dbReference type="GO" id="GO:0036038">
    <property type="term" value="C:MKS complex"/>
    <property type="evidence" value="ECO:0007669"/>
    <property type="project" value="TreeGrafter"/>
</dbReference>
<name>F2U367_SALR5</name>
<evidence type="ECO:0000256" key="2">
    <source>
        <dbReference type="ARBA" id="ARBA00022490"/>
    </source>
</evidence>
<dbReference type="Proteomes" id="UP000007799">
    <property type="component" value="Unassembled WGS sequence"/>
</dbReference>
<keyword evidence="5" id="KW-0966">Cell projection</keyword>
<dbReference type="RefSeq" id="XP_004996244.1">
    <property type="nucleotide sequence ID" value="XM_004996187.1"/>
</dbReference>
<dbReference type="Pfam" id="PF07162">
    <property type="entry name" value="B9-C2"/>
    <property type="match status" value="1"/>
</dbReference>
<evidence type="ECO:0000256" key="1">
    <source>
        <dbReference type="ARBA" id="ARBA00004120"/>
    </source>
</evidence>
<dbReference type="InParanoid" id="F2U367"/>
<dbReference type="FunCoup" id="F2U367">
    <property type="interactions" value="136"/>
</dbReference>
<dbReference type="OMA" id="FELECPT"/>
<dbReference type="InterPro" id="IPR010796">
    <property type="entry name" value="C2_B9-type_dom"/>
</dbReference>
<dbReference type="eggNOG" id="KOG4028">
    <property type="taxonomic scope" value="Eukaryota"/>
</dbReference>
<dbReference type="EMBL" id="GL832960">
    <property type="protein sequence ID" value="EGD82061.1"/>
    <property type="molecule type" value="Genomic_DNA"/>
</dbReference>
<dbReference type="KEGG" id="sre:PTSG_02742"/>
<proteinExistence type="predicted"/>
<evidence type="ECO:0000256" key="4">
    <source>
        <dbReference type="ARBA" id="ARBA00023212"/>
    </source>
</evidence>
<keyword evidence="8" id="KW-1185">Reference proteome</keyword>
<organism evidence="8">
    <name type="scientific">Salpingoeca rosetta (strain ATCC 50818 / BSB-021)</name>
    <dbReference type="NCBI Taxonomy" id="946362"/>
    <lineage>
        <taxon>Eukaryota</taxon>
        <taxon>Choanoflagellata</taxon>
        <taxon>Craspedida</taxon>
        <taxon>Salpingoecidae</taxon>
        <taxon>Salpingoeca</taxon>
    </lineage>
</organism>
<reference evidence="7" key="1">
    <citation type="submission" date="2009-08" db="EMBL/GenBank/DDBJ databases">
        <title>Annotation of Salpingoeca rosetta.</title>
        <authorList>
            <consortium name="The Broad Institute Genome Sequencing Platform"/>
            <person name="Russ C."/>
            <person name="Cuomo C."/>
            <person name="Burger G."/>
            <person name="Gray M.W."/>
            <person name="Holland P.W.H."/>
            <person name="King N."/>
            <person name="Lang F.B.F."/>
            <person name="Roger A.J."/>
            <person name="Ruiz-Trillo I."/>
            <person name="Young S.K."/>
            <person name="Zeng Q."/>
            <person name="Gargeya S."/>
            <person name="Alvarado L."/>
            <person name="Berlin A."/>
            <person name="Chapman S.B."/>
            <person name="Chen Z."/>
            <person name="Freedman E."/>
            <person name="Gellesch M."/>
            <person name="Goldberg J."/>
            <person name="Griggs A."/>
            <person name="Gujja S."/>
            <person name="Heilman E."/>
            <person name="Heiman D."/>
            <person name="Howarth C."/>
            <person name="Mehta T."/>
            <person name="Neiman D."/>
            <person name="Pearson M."/>
            <person name="Roberts A."/>
            <person name="Saif S."/>
            <person name="Shea T."/>
            <person name="Shenoy N."/>
            <person name="Sisk P."/>
            <person name="Stolte C."/>
            <person name="Sykes S."/>
            <person name="White J."/>
            <person name="Yandava C."/>
            <person name="Haas B."/>
            <person name="Nusbaum C."/>
            <person name="Birren B."/>
        </authorList>
    </citation>
    <scope>NUCLEOTIDE SEQUENCE [LARGE SCALE GENOMIC DNA]</scope>
    <source>
        <strain evidence="7">ATCC 50818</strain>
    </source>
</reference>
<keyword evidence="4" id="KW-0206">Cytoskeleton</keyword>
<keyword evidence="3" id="KW-0970">Cilium biogenesis/degradation</keyword>
<evidence type="ECO:0000256" key="3">
    <source>
        <dbReference type="ARBA" id="ARBA00022794"/>
    </source>
</evidence>
<dbReference type="PROSITE" id="PS51381">
    <property type="entry name" value="C2_B9"/>
    <property type="match status" value="1"/>
</dbReference>
<gene>
    <name evidence="7" type="ORF">PTSG_02742</name>
</gene>
<dbReference type="PANTHER" id="PTHR12968">
    <property type="entry name" value="B9 DOMAIN-CONTAINING"/>
    <property type="match status" value="1"/>
</dbReference>
<dbReference type="PANTHER" id="PTHR12968:SF2">
    <property type="entry name" value="B9 DOMAIN-CONTAINING PROTEIN 2"/>
    <property type="match status" value="1"/>
</dbReference>
<dbReference type="STRING" id="946362.F2U367"/>
<evidence type="ECO:0000256" key="6">
    <source>
        <dbReference type="ARBA" id="ARBA00039272"/>
    </source>
</evidence>
<dbReference type="OrthoDB" id="184109at2759"/>
<evidence type="ECO:0000313" key="8">
    <source>
        <dbReference type="Proteomes" id="UP000007799"/>
    </source>
</evidence>
<accession>F2U367</accession>
<protein>
    <recommendedName>
        <fullName evidence="6">B9 domain-containing protein 2</fullName>
    </recommendedName>
</protein>
<sequence length="175" mass="19359">MAEVFVFGQVRGASGFPQRSLFCTWEAIHGAGWRLLRGAGDGRTHVDAPAPDHDVTWAHPLDMHFAVQSMQGWPKLGFKVYHQDDFGRNELYGYGVCHIPMSPGSHTLECACCQPSTSGIESFYQSLVGGSLQLKSDDAVHTQVDRFKLKTKTMGTVHVQLNIVTRGFEAYGIEM</sequence>
<keyword evidence="2" id="KW-0963">Cytoplasm</keyword>
<evidence type="ECO:0000313" key="7">
    <source>
        <dbReference type="EMBL" id="EGD82061.1"/>
    </source>
</evidence>
<dbReference type="GO" id="GO:0060271">
    <property type="term" value="P:cilium assembly"/>
    <property type="evidence" value="ECO:0007669"/>
    <property type="project" value="TreeGrafter"/>
</dbReference>
<dbReference type="AlphaFoldDB" id="F2U367"/>